<accession>A0LNP5</accession>
<reference evidence="13 14" key="1">
    <citation type="submission" date="2006-10" db="EMBL/GenBank/DDBJ databases">
        <title>Complete sequence of Syntrophobacter fumaroxidans MPOB.</title>
        <authorList>
            <consortium name="US DOE Joint Genome Institute"/>
            <person name="Copeland A."/>
            <person name="Lucas S."/>
            <person name="Lapidus A."/>
            <person name="Barry K."/>
            <person name="Detter J.C."/>
            <person name="Glavina del Rio T."/>
            <person name="Hammon N."/>
            <person name="Israni S."/>
            <person name="Pitluck S."/>
            <person name="Goltsman E.G."/>
            <person name="Martinez M."/>
            <person name="Schmutz J."/>
            <person name="Larimer F."/>
            <person name="Land M."/>
            <person name="Hauser L."/>
            <person name="Kyrpides N."/>
            <person name="Kim E."/>
            <person name="Boone D.R."/>
            <person name="Brockman F."/>
            <person name="Culley D."/>
            <person name="Ferry J."/>
            <person name="Gunsalus R."/>
            <person name="McInerney M.J."/>
            <person name="Morrison M."/>
            <person name="Plugge C."/>
            <person name="Rohlin L."/>
            <person name="Scholten J."/>
            <person name="Sieber J."/>
            <person name="Stams A.J.M."/>
            <person name="Worm P."/>
            <person name="Henstra A.M."/>
            <person name="Richardson P."/>
        </authorList>
    </citation>
    <scope>NUCLEOTIDE SEQUENCE [LARGE SCALE GENOMIC DNA]</scope>
    <source>
        <strain evidence="14">DSM 10017 / MPOB</strain>
    </source>
</reference>
<gene>
    <name evidence="11" type="primary">mtgA</name>
    <name evidence="13" type="ordered locus">Sfum_3374</name>
</gene>
<dbReference type="InterPro" id="IPR011812">
    <property type="entry name" value="Pep_trsgly"/>
</dbReference>
<keyword evidence="5 11" id="KW-0812">Transmembrane</keyword>
<dbReference type="GO" id="GO:0009274">
    <property type="term" value="C:peptidoglycan-based cell wall"/>
    <property type="evidence" value="ECO:0007669"/>
    <property type="project" value="InterPro"/>
</dbReference>
<evidence type="ECO:0000256" key="6">
    <source>
        <dbReference type="ARBA" id="ARBA00022960"/>
    </source>
</evidence>
<dbReference type="UniPathway" id="UPA00219"/>
<organism evidence="13 14">
    <name type="scientific">Syntrophobacter fumaroxidans (strain DSM 10017 / MPOB)</name>
    <dbReference type="NCBI Taxonomy" id="335543"/>
    <lineage>
        <taxon>Bacteria</taxon>
        <taxon>Pseudomonadati</taxon>
        <taxon>Thermodesulfobacteriota</taxon>
        <taxon>Syntrophobacteria</taxon>
        <taxon>Syntrophobacterales</taxon>
        <taxon>Syntrophobacteraceae</taxon>
        <taxon>Syntrophobacter</taxon>
    </lineage>
</organism>
<dbReference type="STRING" id="335543.Sfum_3374"/>
<feature type="domain" description="Glycosyl transferase family 51" evidence="12">
    <location>
        <begin position="80"/>
        <end position="246"/>
    </location>
</feature>
<dbReference type="PANTHER" id="PTHR30400:SF0">
    <property type="entry name" value="BIOSYNTHETIC PEPTIDOGLYCAN TRANSGLYCOSYLASE"/>
    <property type="match status" value="1"/>
</dbReference>
<dbReference type="InterPro" id="IPR036950">
    <property type="entry name" value="PBP_transglycosylase"/>
</dbReference>
<dbReference type="InterPro" id="IPR023346">
    <property type="entry name" value="Lysozyme-like_dom_sf"/>
</dbReference>
<dbReference type="GO" id="GO:0008955">
    <property type="term" value="F:peptidoglycan glycosyltransferase activity"/>
    <property type="evidence" value="ECO:0007669"/>
    <property type="project" value="UniProtKB-UniRule"/>
</dbReference>
<evidence type="ECO:0000256" key="7">
    <source>
        <dbReference type="ARBA" id="ARBA00022984"/>
    </source>
</evidence>
<dbReference type="KEGG" id="sfu:Sfum_3374"/>
<keyword evidence="7 11" id="KW-0573">Peptidoglycan synthesis</keyword>
<dbReference type="GO" id="GO:0009252">
    <property type="term" value="P:peptidoglycan biosynthetic process"/>
    <property type="evidence" value="ECO:0007669"/>
    <property type="project" value="UniProtKB-UniRule"/>
</dbReference>
<evidence type="ECO:0000256" key="4">
    <source>
        <dbReference type="ARBA" id="ARBA00022679"/>
    </source>
</evidence>
<comment type="pathway">
    <text evidence="11">Cell wall biogenesis; peptidoglycan biosynthesis.</text>
</comment>
<dbReference type="InterPro" id="IPR001264">
    <property type="entry name" value="Glyco_trans_51"/>
</dbReference>
<dbReference type="Proteomes" id="UP000001784">
    <property type="component" value="Chromosome"/>
</dbReference>
<feature type="transmembrane region" description="Helical" evidence="11">
    <location>
        <begin position="32"/>
        <end position="57"/>
    </location>
</feature>
<protein>
    <recommendedName>
        <fullName evidence="11">Biosynthetic peptidoglycan transglycosylase</fullName>
        <ecNumber evidence="11">2.4.99.28</ecNumber>
    </recommendedName>
    <alternativeName>
        <fullName evidence="11">Glycan polymerase</fullName>
    </alternativeName>
    <alternativeName>
        <fullName evidence="11">Peptidoglycan glycosyltransferase MtgA</fullName>
        <shortName evidence="11">PGT</shortName>
    </alternativeName>
</protein>
<name>A0LNP5_SYNFM</name>
<dbReference type="GO" id="GO:0005886">
    <property type="term" value="C:plasma membrane"/>
    <property type="evidence" value="ECO:0007669"/>
    <property type="project" value="UniProtKB-SubCell"/>
</dbReference>
<dbReference type="SUPFAM" id="SSF53955">
    <property type="entry name" value="Lysozyme-like"/>
    <property type="match status" value="1"/>
</dbReference>
<keyword evidence="14" id="KW-1185">Reference proteome</keyword>
<keyword evidence="9 11" id="KW-0472">Membrane</keyword>
<dbReference type="GO" id="GO:0071555">
    <property type="term" value="P:cell wall organization"/>
    <property type="evidence" value="ECO:0007669"/>
    <property type="project" value="UniProtKB-KW"/>
</dbReference>
<evidence type="ECO:0000256" key="9">
    <source>
        <dbReference type="ARBA" id="ARBA00023136"/>
    </source>
</evidence>
<dbReference type="PANTHER" id="PTHR30400">
    <property type="entry name" value="MONOFUNCTIONAL BIOSYNTHETIC PEPTIDOGLYCAN TRANSGLYCOSYLASE"/>
    <property type="match status" value="1"/>
</dbReference>
<keyword evidence="4 11" id="KW-0808">Transferase</keyword>
<dbReference type="InParanoid" id="A0LNP5"/>
<comment type="function">
    <text evidence="11">Peptidoglycan polymerase that catalyzes glycan chain elongation from lipid-linked precursors.</text>
</comment>
<evidence type="ECO:0000313" key="14">
    <source>
        <dbReference type="Proteomes" id="UP000001784"/>
    </source>
</evidence>
<dbReference type="Pfam" id="PF00912">
    <property type="entry name" value="Transgly"/>
    <property type="match status" value="1"/>
</dbReference>
<keyword evidence="2 11" id="KW-0997">Cell inner membrane</keyword>
<dbReference type="NCBIfam" id="TIGR02070">
    <property type="entry name" value="mono_pep_trsgly"/>
    <property type="match status" value="1"/>
</dbReference>
<evidence type="ECO:0000256" key="2">
    <source>
        <dbReference type="ARBA" id="ARBA00022519"/>
    </source>
</evidence>
<comment type="similarity">
    <text evidence="11">Belongs to the glycosyltransferase 51 family.</text>
</comment>
<dbReference type="CAZy" id="GT51">
    <property type="family name" value="Glycosyltransferase Family 51"/>
</dbReference>
<dbReference type="EMBL" id="CP000478">
    <property type="protein sequence ID" value="ABK19047.1"/>
    <property type="molecule type" value="Genomic_DNA"/>
</dbReference>
<evidence type="ECO:0000256" key="3">
    <source>
        <dbReference type="ARBA" id="ARBA00022676"/>
    </source>
</evidence>
<dbReference type="HOGENOM" id="CLU_006354_1_1_7"/>
<evidence type="ECO:0000256" key="10">
    <source>
        <dbReference type="ARBA" id="ARBA00023316"/>
    </source>
</evidence>
<keyword evidence="6 11" id="KW-0133">Cell shape</keyword>
<dbReference type="Gene3D" id="1.10.3810.10">
    <property type="entry name" value="Biosynthetic peptidoglycan transglycosylase-like"/>
    <property type="match status" value="1"/>
</dbReference>
<dbReference type="GO" id="GO:0008360">
    <property type="term" value="P:regulation of cell shape"/>
    <property type="evidence" value="ECO:0007669"/>
    <property type="project" value="UniProtKB-KW"/>
</dbReference>
<keyword evidence="8 11" id="KW-1133">Transmembrane helix</keyword>
<keyword evidence="10 11" id="KW-0961">Cell wall biogenesis/degradation</keyword>
<dbReference type="eggNOG" id="COG0744">
    <property type="taxonomic scope" value="Bacteria"/>
</dbReference>
<evidence type="ECO:0000256" key="8">
    <source>
        <dbReference type="ARBA" id="ARBA00022989"/>
    </source>
</evidence>
<evidence type="ECO:0000256" key="1">
    <source>
        <dbReference type="ARBA" id="ARBA00022475"/>
    </source>
</evidence>
<dbReference type="AlphaFoldDB" id="A0LNP5"/>
<evidence type="ECO:0000256" key="11">
    <source>
        <dbReference type="HAMAP-Rule" id="MF_00766"/>
    </source>
</evidence>
<dbReference type="HAMAP" id="MF_00766">
    <property type="entry name" value="PGT_MtgA"/>
    <property type="match status" value="1"/>
</dbReference>
<evidence type="ECO:0000259" key="12">
    <source>
        <dbReference type="Pfam" id="PF00912"/>
    </source>
</evidence>
<comment type="subcellular location">
    <subcellularLocation>
        <location evidence="11">Cell inner membrane</location>
        <topology evidence="11">Single-pass membrane protein</topology>
    </subcellularLocation>
</comment>
<keyword evidence="1 11" id="KW-1003">Cell membrane</keyword>
<proteinExistence type="inferred from homology"/>
<dbReference type="FunCoup" id="A0LNP5">
    <property type="interactions" value="163"/>
</dbReference>
<keyword evidence="3 11" id="KW-0328">Glycosyltransferase</keyword>
<dbReference type="GO" id="GO:0016763">
    <property type="term" value="F:pentosyltransferase activity"/>
    <property type="evidence" value="ECO:0007669"/>
    <property type="project" value="InterPro"/>
</dbReference>
<sequence>MRQRAILLKVYKGGKGSPPSNKRPVIARVRSFIRLLCAMVFLAVGCSILLVVLLKWVDPPFSSFMVQERVRGAFSAGGQQKIRHRWVPLTRVSPHIALAVLAAEDQSFTTHRGFDFKAIRKAIRQNRTGKRLLGASTISQQVAKNLFLWQERSLIRKGLEAYFTVVIELCWDKRRILEVYLNTAEWGDGIYGVETAALTYFKKSARELSRDQAALLAAILPNPSIYSARSPSSYILHRKNWILRQMRQLGTKPLDALKLGRPSSEKPAKGYAAK</sequence>
<comment type="catalytic activity">
    <reaction evidence="11">
        <text>[GlcNAc-(1-&gt;4)-Mur2Ac(oyl-L-Ala-gamma-D-Glu-L-Lys-D-Ala-D-Ala)](n)-di-trans,octa-cis-undecaprenyl diphosphate + beta-D-GlcNAc-(1-&gt;4)-Mur2Ac(oyl-L-Ala-gamma-D-Glu-L-Lys-D-Ala-D-Ala)-di-trans,octa-cis-undecaprenyl diphosphate = [GlcNAc-(1-&gt;4)-Mur2Ac(oyl-L-Ala-gamma-D-Glu-L-Lys-D-Ala-D-Ala)](n+1)-di-trans,octa-cis-undecaprenyl diphosphate + di-trans,octa-cis-undecaprenyl diphosphate + H(+)</text>
        <dbReference type="Rhea" id="RHEA:23708"/>
        <dbReference type="Rhea" id="RHEA-COMP:9602"/>
        <dbReference type="Rhea" id="RHEA-COMP:9603"/>
        <dbReference type="ChEBI" id="CHEBI:15378"/>
        <dbReference type="ChEBI" id="CHEBI:58405"/>
        <dbReference type="ChEBI" id="CHEBI:60033"/>
        <dbReference type="ChEBI" id="CHEBI:78435"/>
        <dbReference type="EC" id="2.4.99.28"/>
    </reaction>
</comment>
<evidence type="ECO:0000256" key="5">
    <source>
        <dbReference type="ARBA" id="ARBA00022692"/>
    </source>
</evidence>
<dbReference type="EC" id="2.4.99.28" evidence="11"/>
<evidence type="ECO:0000313" key="13">
    <source>
        <dbReference type="EMBL" id="ABK19047.1"/>
    </source>
</evidence>